<dbReference type="PANTHER" id="PTHR23024">
    <property type="entry name" value="ARYLACETAMIDE DEACETYLASE"/>
    <property type="match status" value="1"/>
</dbReference>
<reference evidence="3" key="1">
    <citation type="journal article" date="2021" name="Nat. Commun.">
        <title>Genomic analyses provide insights into spinach domestication and the genetic basis of agronomic traits.</title>
        <authorList>
            <person name="Cai X."/>
            <person name="Sun X."/>
            <person name="Xu C."/>
            <person name="Sun H."/>
            <person name="Wang X."/>
            <person name="Ge C."/>
            <person name="Zhang Z."/>
            <person name="Wang Q."/>
            <person name="Fei Z."/>
            <person name="Jiao C."/>
            <person name="Wang Q."/>
        </authorList>
    </citation>
    <scope>NUCLEOTIDE SEQUENCE [LARGE SCALE GENOMIC DNA]</scope>
    <source>
        <strain evidence="3">cv. Varoflay</strain>
    </source>
</reference>
<sequence length="312" mass="34497">MESKTPTTKEVKVEFTGLIRVFNDGSVERLFAPPHVPPTPEDPETGVASKDIKIPANTNLSARLYLPKLTNNNHHIPLLVYFHGGGFCVESAFSVLNHRYMNTLASQAQVIIVSVEYRLAPEHPLPTAYEDCWTALNWAVSLSDPWLATHADLNKLFIGGDSAGGNIVHNIAMRAGQESLDKVKILGAFLSHPYFLDDENNQLEMDYMYKIWDFVYPTAPGGFNNHMINPTGVGAPRLSALGCSRVLVVVAEKDELRDGAVRYTDALKKSGFQGVVELLEVQGEGHCFHMSNPDTDNAKLVFKRLVTFLTNS</sequence>
<protein>
    <submittedName>
        <fullName evidence="4">2-hydroxyisoflavanone dehydratase-like</fullName>
    </submittedName>
</protein>
<comment type="similarity">
    <text evidence="1">Belongs to the 'GDXG' lipolytic enzyme family.</text>
</comment>
<dbReference type="Proteomes" id="UP000813463">
    <property type="component" value="Chromosome 2"/>
</dbReference>
<dbReference type="InterPro" id="IPR050466">
    <property type="entry name" value="Carboxylest/Gibb_receptor"/>
</dbReference>
<feature type="domain" description="Alpha/beta hydrolase fold-3" evidence="2">
    <location>
        <begin position="79"/>
        <end position="290"/>
    </location>
</feature>
<evidence type="ECO:0000313" key="3">
    <source>
        <dbReference type="Proteomes" id="UP000813463"/>
    </source>
</evidence>
<evidence type="ECO:0000313" key="4">
    <source>
        <dbReference type="RefSeq" id="XP_021852457.1"/>
    </source>
</evidence>
<keyword evidence="3" id="KW-1185">Reference proteome</keyword>
<dbReference type="InterPro" id="IPR013094">
    <property type="entry name" value="AB_hydrolase_3"/>
</dbReference>
<dbReference type="GO" id="GO:0016787">
    <property type="term" value="F:hydrolase activity"/>
    <property type="evidence" value="ECO:0007669"/>
    <property type="project" value="InterPro"/>
</dbReference>
<dbReference type="AlphaFoldDB" id="A0A9R0INC0"/>
<dbReference type="Pfam" id="PF07859">
    <property type="entry name" value="Abhydrolase_3"/>
    <property type="match status" value="1"/>
</dbReference>
<dbReference type="InterPro" id="IPR029058">
    <property type="entry name" value="AB_hydrolase_fold"/>
</dbReference>
<dbReference type="GeneID" id="110791984"/>
<gene>
    <name evidence="4" type="primary">LOC110791984</name>
</gene>
<dbReference type="PANTHER" id="PTHR23024:SF551">
    <property type="entry name" value="2-HYDROXYISOFLAVANONE DEHYDRATASE-LIKE"/>
    <property type="match status" value="1"/>
</dbReference>
<evidence type="ECO:0000256" key="1">
    <source>
        <dbReference type="ARBA" id="ARBA00010515"/>
    </source>
</evidence>
<name>A0A9R0INC0_SPIOL</name>
<proteinExistence type="inferred from homology"/>
<reference evidence="4" key="2">
    <citation type="submission" date="2025-08" db="UniProtKB">
        <authorList>
            <consortium name="RefSeq"/>
        </authorList>
    </citation>
    <scope>IDENTIFICATION</scope>
    <source>
        <tissue evidence="4">Leaf</tissue>
    </source>
</reference>
<dbReference type="KEGG" id="soe:110791984"/>
<dbReference type="OrthoDB" id="408631at2759"/>
<accession>A0A9R0INC0</accession>
<dbReference type="Gene3D" id="3.40.50.1820">
    <property type="entry name" value="alpha/beta hydrolase"/>
    <property type="match status" value="1"/>
</dbReference>
<evidence type="ECO:0000259" key="2">
    <source>
        <dbReference type="Pfam" id="PF07859"/>
    </source>
</evidence>
<organism evidence="3 4">
    <name type="scientific">Spinacia oleracea</name>
    <name type="common">Spinach</name>
    <dbReference type="NCBI Taxonomy" id="3562"/>
    <lineage>
        <taxon>Eukaryota</taxon>
        <taxon>Viridiplantae</taxon>
        <taxon>Streptophyta</taxon>
        <taxon>Embryophyta</taxon>
        <taxon>Tracheophyta</taxon>
        <taxon>Spermatophyta</taxon>
        <taxon>Magnoliopsida</taxon>
        <taxon>eudicotyledons</taxon>
        <taxon>Gunneridae</taxon>
        <taxon>Pentapetalae</taxon>
        <taxon>Caryophyllales</taxon>
        <taxon>Chenopodiaceae</taxon>
        <taxon>Chenopodioideae</taxon>
        <taxon>Anserineae</taxon>
        <taxon>Spinacia</taxon>
    </lineage>
</organism>
<dbReference type="RefSeq" id="XP_021852457.1">
    <property type="nucleotide sequence ID" value="XM_021996765.2"/>
</dbReference>
<dbReference type="SUPFAM" id="SSF53474">
    <property type="entry name" value="alpha/beta-Hydrolases"/>
    <property type="match status" value="1"/>
</dbReference>